<feature type="transmembrane region" description="Helical" evidence="2">
    <location>
        <begin position="59"/>
        <end position="79"/>
    </location>
</feature>
<feature type="transmembrane region" description="Helical" evidence="2">
    <location>
        <begin position="387"/>
        <end position="406"/>
    </location>
</feature>
<name>A0A0K1Q2C8_9BACT</name>
<feature type="transmembrane region" description="Helical" evidence="2">
    <location>
        <begin position="26"/>
        <end position="47"/>
    </location>
</feature>
<dbReference type="STRING" id="1391654.AKJ09_06587"/>
<dbReference type="EMBL" id="CP012333">
    <property type="protein sequence ID" value="AKU99923.1"/>
    <property type="molecule type" value="Genomic_DNA"/>
</dbReference>
<feature type="transmembrane region" description="Helical" evidence="2">
    <location>
        <begin position="136"/>
        <end position="161"/>
    </location>
</feature>
<feature type="transmembrane region" description="Helical" evidence="2">
    <location>
        <begin position="228"/>
        <end position="258"/>
    </location>
</feature>
<sequence>MTNPTLAKITAVLGTWGKPPDVPAKVALGMAAVLALAALFGRGRSILGIGEHVLPRRLFLALTAFVTALLSLFWIAFYLRGGPRIVDATTYFLQGRALSHGDFAWPVLEPSASFRGRFLIYRDGVMGGIFPPGFPLLLAAGFTIGAPMIVGPLLAAGIVLATYRLARRFAEQSGATELAEPIARTAALFSMVSATLRYHTADTMSHGATALGIALALSFALERRPGLAGLAVGAVLATRPVSALPIGIVCTVILLTSAAPRRDVGVRALLGLLPGVVLLLASQKAVTGHWLESSQRLYYTLSDGPPGCFRFGFGVGTGCVNEHGEFVEARLPHGYGVLAAAGTTLRRLRMHLTDIANFEPLALLVFVPLLRPWRAEGSAGKPRRSKAVVMALVLVGLQVLAYAPFYFDGNYPGGGARFFADVLPVEHALLALAIATLASRRFQHAAFATLGVALAGFAIHLSFDHEQLADRDGGRPMFEPDVLTRANVAAGLVFVDTDHGFSLAHDPEANVKKNVLVARLRNDDRDRLLFDKLDHPPTYLYKFETPKPAAPADAPPSPPSETTASVAPWAPPAFTDSMRFETEAEWPPLAQSGGFAAPAFTEGCASQTRALVVTPSTADGTASATVSVPVPEAGRYSVVPRIVHGAHVPHTEPRGQGHIKGGLRFEVGAHASPANAGKPAVWSWNVANHGCLDLQAIEVDLAPPSATVVIEATGGPVAVDKITLRKIPTKR</sequence>
<keyword evidence="2" id="KW-1133">Transmembrane helix</keyword>
<evidence type="ECO:0000256" key="1">
    <source>
        <dbReference type="SAM" id="MobiDB-lite"/>
    </source>
</evidence>
<proteinExistence type="predicted"/>
<organism evidence="3 4">
    <name type="scientific">Labilithrix luteola</name>
    <dbReference type="NCBI Taxonomy" id="1391654"/>
    <lineage>
        <taxon>Bacteria</taxon>
        <taxon>Pseudomonadati</taxon>
        <taxon>Myxococcota</taxon>
        <taxon>Polyangia</taxon>
        <taxon>Polyangiales</taxon>
        <taxon>Labilitrichaceae</taxon>
        <taxon>Labilithrix</taxon>
    </lineage>
</organism>
<feature type="transmembrane region" description="Helical" evidence="2">
    <location>
        <begin position="204"/>
        <end position="221"/>
    </location>
</feature>
<protein>
    <recommendedName>
        <fullName evidence="5">Glycosyltransferase RgtA/B/C/D-like domain-containing protein</fullName>
    </recommendedName>
</protein>
<evidence type="ECO:0000313" key="3">
    <source>
        <dbReference type="EMBL" id="AKU99923.1"/>
    </source>
</evidence>
<evidence type="ECO:0000256" key="2">
    <source>
        <dbReference type="SAM" id="Phobius"/>
    </source>
</evidence>
<feature type="region of interest" description="Disordered" evidence="1">
    <location>
        <begin position="545"/>
        <end position="565"/>
    </location>
</feature>
<dbReference type="RefSeq" id="WP_146651300.1">
    <property type="nucleotide sequence ID" value="NZ_CP012333.1"/>
</dbReference>
<gene>
    <name evidence="3" type="ORF">AKJ09_06587</name>
</gene>
<dbReference type="Proteomes" id="UP000064967">
    <property type="component" value="Chromosome"/>
</dbReference>
<reference evidence="3 4" key="1">
    <citation type="submission" date="2015-08" db="EMBL/GenBank/DDBJ databases">
        <authorList>
            <person name="Babu N.S."/>
            <person name="Beckwith C.J."/>
            <person name="Beseler K.G."/>
            <person name="Brison A."/>
            <person name="Carone J.V."/>
            <person name="Caskin T.P."/>
            <person name="Diamond M."/>
            <person name="Durham M.E."/>
            <person name="Foxe J.M."/>
            <person name="Go M."/>
            <person name="Henderson B.A."/>
            <person name="Jones I.B."/>
            <person name="McGettigan J.A."/>
            <person name="Micheletti S.J."/>
            <person name="Nasrallah M.E."/>
            <person name="Ortiz D."/>
            <person name="Piller C.R."/>
            <person name="Privatt S.R."/>
            <person name="Schneider S.L."/>
            <person name="Sharp S."/>
            <person name="Smith T.C."/>
            <person name="Stanton J.D."/>
            <person name="Ullery H.E."/>
            <person name="Wilson R.J."/>
            <person name="Serrano M.G."/>
            <person name="Buck G."/>
            <person name="Lee V."/>
            <person name="Wang Y."/>
            <person name="Carvalho R."/>
            <person name="Voegtly L."/>
            <person name="Shi R."/>
            <person name="Duckworth R."/>
            <person name="Johnson A."/>
            <person name="Loviza R."/>
            <person name="Walstead R."/>
            <person name="Shah Z."/>
            <person name="Kiflezghi M."/>
            <person name="Wade K."/>
            <person name="Ball S.L."/>
            <person name="Bradley K.W."/>
            <person name="Asai D.J."/>
            <person name="Bowman C.A."/>
            <person name="Russell D.A."/>
            <person name="Pope W.H."/>
            <person name="Jacobs-Sera D."/>
            <person name="Hendrix R.W."/>
            <person name="Hatfull G.F."/>
        </authorList>
    </citation>
    <scope>NUCLEOTIDE SEQUENCE [LARGE SCALE GENOMIC DNA]</scope>
    <source>
        <strain evidence="3 4">DSM 27648</strain>
    </source>
</reference>
<keyword evidence="2" id="KW-0812">Transmembrane</keyword>
<keyword evidence="4" id="KW-1185">Reference proteome</keyword>
<feature type="transmembrane region" description="Helical" evidence="2">
    <location>
        <begin position="418"/>
        <end position="438"/>
    </location>
</feature>
<feature type="transmembrane region" description="Helical" evidence="2">
    <location>
        <begin position="445"/>
        <end position="463"/>
    </location>
</feature>
<evidence type="ECO:0000313" key="4">
    <source>
        <dbReference type="Proteomes" id="UP000064967"/>
    </source>
</evidence>
<accession>A0A0K1Q2C8</accession>
<dbReference type="AlphaFoldDB" id="A0A0K1Q2C8"/>
<keyword evidence="2" id="KW-0472">Membrane</keyword>
<dbReference type="KEGG" id="llu:AKJ09_06587"/>
<evidence type="ECO:0008006" key="5">
    <source>
        <dbReference type="Google" id="ProtNLM"/>
    </source>
</evidence>
<dbReference type="OrthoDB" id="5493673at2"/>